<gene>
    <name evidence="2" type="ORF">HOP12_15510</name>
</gene>
<evidence type="ECO:0000313" key="2">
    <source>
        <dbReference type="EMBL" id="NOT35551.1"/>
    </source>
</evidence>
<dbReference type="Proteomes" id="UP000580839">
    <property type="component" value="Unassembled WGS sequence"/>
</dbReference>
<evidence type="ECO:0000256" key="1">
    <source>
        <dbReference type="SAM" id="MobiDB-lite"/>
    </source>
</evidence>
<dbReference type="AlphaFoldDB" id="A0A849SM83"/>
<dbReference type="Pfam" id="PF13589">
    <property type="entry name" value="HATPase_c_3"/>
    <property type="match status" value="1"/>
</dbReference>
<name>A0A849SM83_UNCEI</name>
<evidence type="ECO:0000313" key="3">
    <source>
        <dbReference type="Proteomes" id="UP000580839"/>
    </source>
</evidence>
<organism evidence="2 3">
    <name type="scientific">Eiseniibacteriota bacterium</name>
    <dbReference type="NCBI Taxonomy" id="2212470"/>
    <lineage>
        <taxon>Bacteria</taxon>
        <taxon>Candidatus Eiseniibacteriota</taxon>
    </lineage>
</organism>
<accession>A0A849SM83</accession>
<feature type="region of interest" description="Disordered" evidence="1">
    <location>
        <begin position="436"/>
        <end position="476"/>
    </location>
</feature>
<dbReference type="EMBL" id="JABFRW010000201">
    <property type="protein sequence ID" value="NOT35551.1"/>
    <property type="molecule type" value="Genomic_DNA"/>
</dbReference>
<reference evidence="2 3" key="1">
    <citation type="submission" date="2020-04" db="EMBL/GenBank/DDBJ databases">
        <title>Metagenomic profiling of ammonia- and methane-oxidizing microorganisms in a Dutch drinking water treatment plant.</title>
        <authorList>
            <person name="Poghosyan L."/>
            <person name="Leucker S."/>
        </authorList>
    </citation>
    <scope>NUCLEOTIDE SEQUENCE [LARGE SCALE GENOMIC DNA]</scope>
    <source>
        <strain evidence="2">S-RSF-IL-03</strain>
    </source>
</reference>
<proteinExistence type="predicted"/>
<protein>
    <recommendedName>
        <fullName evidence="4">ATP-binding protein</fullName>
    </recommendedName>
</protein>
<dbReference type="InterPro" id="IPR036890">
    <property type="entry name" value="HATPase_C_sf"/>
</dbReference>
<dbReference type="SUPFAM" id="SSF55874">
    <property type="entry name" value="ATPase domain of HSP90 chaperone/DNA topoisomerase II/histidine kinase"/>
    <property type="match status" value="1"/>
</dbReference>
<dbReference type="Gene3D" id="3.30.565.10">
    <property type="entry name" value="Histidine kinase-like ATPase, C-terminal domain"/>
    <property type="match status" value="1"/>
</dbReference>
<evidence type="ECO:0008006" key="4">
    <source>
        <dbReference type="Google" id="ProtNLM"/>
    </source>
</evidence>
<comment type="caution">
    <text evidence="2">The sequence shown here is derived from an EMBL/GenBank/DDBJ whole genome shotgun (WGS) entry which is preliminary data.</text>
</comment>
<feature type="compositionally biased region" description="Low complexity" evidence="1">
    <location>
        <begin position="443"/>
        <end position="460"/>
    </location>
</feature>
<sequence>MEDRLLTEIQRQQKYLDELGPEFTFPLFNPKHAMDSQRRNGYRNTAAAAREIVDNSIEAGAKKVHVVFERAAASKVHGRTESVTAIAFIDDGAGMLPQMARCALCLGGGTHFDEASFIGKFGFGLPNSSINQTKRVEVYTKTEDDPAIYMTYLDVNEVQHHGRVDIPEAVEKPLPRFVQRHLEKSGFNFDHGTVVVWVEPDRLTRRSGALLKEHLVDDFGVVYRYLLDNFELEVDGLTVEKVDPLFLDPKARLYAKPEDGGATLARDWAIAVKLVRNGSETGHLERVQPDEDLLKDENIIAAGVIEVRIAHFPIGLVEGKNEFGDDAKKRMEIKKSRPGISFVRANREIDTITNLPRSQRDKSNGMGNWPLLQGYIYNVGCEVRFQPSLDEAFGITNDKQSVRPLEDFWKILSAEEVDMVFSKEYRWHPVERRRLKDERNKVTAEPSQEASPAEKAAATADMVQGTVPKAPETERPTLRRKFDAEAERQSKVTGETIEEVKKALEKQAKFRPYLIDYFDDPNAPFYVPEWTPAGQVLVKVNRQHPFFETLYSATLVSGQGARLKYGMDVLLLMLGRAELTAEHDHTKMLYEAQRVGIWSPFLRNSLKVLEQALQDQDEIEESLEDDEAPATA</sequence>